<feature type="region of interest" description="Disordered" evidence="9">
    <location>
        <begin position="115"/>
        <end position="137"/>
    </location>
</feature>
<dbReference type="PROSITE" id="PS50076">
    <property type="entry name" value="DNAJ_2"/>
    <property type="match status" value="1"/>
</dbReference>
<keyword evidence="13" id="KW-1185">Reference proteome</keyword>
<dbReference type="SMART" id="SM00271">
    <property type="entry name" value="DnaJ"/>
    <property type="match status" value="1"/>
</dbReference>
<dbReference type="KEGG" id="kpin:30168445"/>
<dbReference type="Proteomes" id="UP000094020">
    <property type="component" value="Chromosome 1"/>
</dbReference>
<evidence type="ECO:0000259" key="11">
    <source>
        <dbReference type="PROSITE" id="PS51074"/>
    </source>
</evidence>
<dbReference type="InterPro" id="IPR001623">
    <property type="entry name" value="DnaJ_domain"/>
</dbReference>
<evidence type="ECO:0000256" key="7">
    <source>
        <dbReference type="ARBA" id="ARBA00023004"/>
    </source>
</evidence>
<dbReference type="PANTHER" id="PTHR21454">
    <property type="entry name" value="DPH3 HOMOLOG-RELATED"/>
    <property type="match status" value="1"/>
</dbReference>
<reference evidence="12" key="1">
    <citation type="submission" date="2013-07" db="EMBL/GenBank/DDBJ databases">
        <authorList>
            <consortium name="The Broad Institute Genome Sequencing Platform"/>
            <person name="Cuomo C."/>
            <person name="Litvintseva A."/>
            <person name="Chen Y."/>
            <person name="Heitman J."/>
            <person name="Sun S."/>
            <person name="Springer D."/>
            <person name="Dromer F."/>
            <person name="Young S.K."/>
            <person name="Zeng Q."/>
            <person name="Gargeya S."/>
            <person name="Fitzgerald M."/>
            <person name="Abouelleil A."/>
            <person name="Alvarado L."/>
            <person name="Berlin A.M."/>
            <person name="Chapman S.B."/>
            <person name="Dewar J."/>
            <person name="Goldberg J."/>
            <person name="Griggs A."/>
            <person name="Gujja S."/>
            <person name="Hansen M."/>
            <person name="Howarth C."/>
            <person name="Imamovic A."/>
            <person name="Larimer J."/>
            <person name="McCowan C."/>
            <person name="Murphy C."/>
            <person name="Pearson M."/>
            <person name="Priest M."/>
            <person name="Roberts A."/>
            <person name="Saif S."/>
            <person name="Shea T."/>
            <person name="Sykes S."/>
            <person name="Wortman J."/>
            <person name="Nusbaum C."/>
            <person name="Birren B."/>
        </authorList>
    </citation>
    <scope>NUCLEOTIDE SEQUENCE</scope>
    <source>
        <strain evidence="12">CBS 10737</strain>
    </source>
</reference>
<dbReference type="EMBL" id="CP144519">
    <property type="protein sequence ID" value="WWC67338.1"/>
    <property type="molecule type" value="Genomic_DNA"/>
</dbReference>
<dbReference type="Gene3D" id="3.10.660.10">
    <property type="entry name" value="DPH Zinc finger"/>
    <property type="match status" value="1"/>
</dbReference>
<accession>A0AAJ8L0X6</accession>
<keyword evidence="6" id="KW-0479">Metal-binding</keyword>
<organism evidence="12 13">
    <name type="scientific">Kwoniella pini CBS 10737</name>
    <dbReference type="NCBI Taxonomy" id="1296096"/>
    <lineage>
        <taxon>Eukaryota</taxon>
        <taxon>Fungi</taxon>
        <taxon>Dikarya</taxon>
        <taxon>Basidiomycota</taxon>
        <taxon>Agaricomycotina</taxon>
        <taxon>Tremellomycetes</taxon>
        <taxon>Tremellales</taxon>
        <taxon>Cryptococcaceae</taxon>
        <taxon>Kwoniella</taxon>
    </lineage>
</organism>
<dbReference type="SUPFAM" id="SSF144217">
    <property type="entry name" value="CSL zinc finger"/>
    <property type="match status" value="1"/>
</dbReference>
<evidence type="ECO:0000256" key="9">
    <source>
        <dbReference type="SAM" id="MobiDB-lite"/>
    </source>
</evidence>
<dbReference type="InterPro" id="IPR036671">
    <property type="entry name" value="DPH_MB_sf"/>
</dbReference>
<protein>
    <recommendedName>
        <fullName evidence="5">Diphthamide biosynthesis protein 4</fullName>
    </recommendedName>
</protein>
<evidence type="ECO:0000256" key="4">
    <source>
        <dbReference type="ARBA" id="ARBA00006169"/>
    </source>
</evidence>
<evidence type="ECO:0000313" key="13">
    <source>
        <dbReference type="Proteomes" id="UP000094020"/>
    </source>
</evidence>
<sequence>MNTYLLIHLNLPVRYMIKYEEKLQNRNKFKYLTTNFNSILIRLLPTATDEDVIKQWRKLVLIYHPDKNIKVNQSSNINIDINKNDELKIRLINEAKSILLDPIKKSNWIKSFTTHSSSSKEMNDNNNNNNNNNNNEIFNNKPHIFRNISLDEFKPHFNENEIENQEKDEINWYSYPCRCSNEFKITIEQLEQNVNIIGCEGCGEWISVEYEVIEDDEE</sequence>
<evidence type="ECO:0000256" key="2">
    <source>
        <dbReference type="ARBA" id="ARBA00004123"/>
    </source>
</evidence>
<evidence type="ECO:0000256" key="1">
    <source>
        <dbReference type="ARBA" id="ARBA00003474"/>
    </source>
</evidence>
<evidence type="ECO:0000256" key="6">
    <source>
        <dbReference type="ARBA" id="ARBA00022723"/>
    </source>
</evidence>
<dbReference type="InterPro" id="IPR007872">
    <property type="entry name" value="DPH_MB_dom"/>
</dbReference>
<evidence type="ECO:0000259" key="10">
    <source>
        <dbReference type="PROSITE" id="PS50076"/>
    </source>
</evidence>
<dbReference type="GeneID" id="30168445"/>
<comment type="subcellular location">
    <subcellularLocation>
        <location evidence="3">Cytoplasm</location>
    </subcellularLocation>
    <subcellularLocation>
        <location evidence="2">Nucleus</location>
    </subcellularLocation>
</comment>
<name>A0AAJ8L0X6_9TREE</name>
<dbReference type="InterPro" id="IPR036869">
    <property type="entry name" value="J_dom_sf"/>
</dbReference>
<comment type="function">
    <text evidence="1">Required for the first step of diphthamide biosynthesis, the transfer of 3-amino-3-carboxypropyl from S-adenosyl-L-methionine to a histidine residue. Diphthamide is a post-translational modification of histidine which occurs in elongation factor 2.</text>
</comment>
<dbReference type="SUPFAM" id="SSF46565">
    <property type="entry name" value="Chaperone J-domain"/>
    <property type="match status" value="1"/>
</dbReference>
<feature type="domain" description="DPH-type MB" evidence="11">
    <location>
        <begin position="144"/>
        <end position="211"/>
    </location>
</feature>
<dbReference type="PROSITE" id="PS51074">
    <property type="entry name" value="DPH_MB"/>
    <property type="match status" value="1"/>
</dbReference>
<evidence type="ECO:0000313" key="12">
    <source>
        <dbReference type="EMBL" id="WWC67338.1"/>
    </source>
</evidence>
<dbReference type="GO" id="GO:0017183">
    <property type="term" value="P:protein histidyl modification to diphthamide"/>
    <property type="evidence" value="ECO:0007669"/>
    <property type="project" value="InterPro"/>
</dbReference>
<dbReference type="Gene3D" id="1.10.287.110">
    <property type="entry name" value="DnaJ domain"/>
    <property type="match status" value="1"/>
</dbReference>
<keyword evidence="7" id="KW-0408">Iron</keyword>
<keyword evidence="8" id="KW-0539">Nucleus</keyword>
<evidence type="ECO:0000256" key="3">
    <source>
        <dbReference type="ARBA" id="ARBA00004496"/>
    </source>
</evidence>
<dbReference type="GO" id="GO:0046872">
    <property type="term" value="F:metal ion binding"/>
    <property type="evidence" value="ECO:0007669"/>
    <property type="project" value="UniProtKB-KW"/>
</dbReference>
<feature type="domain" description="J" evidence="10">
    <location>
        <begin position="34"/>
        <end position="127"/>
    </location>
</feature>
<dbReference type="InterPro" id="IPR044248">
    <property type="entry name" value="DPH3/4-like"/>
</dbReference>
<dbReference type="RefSeq" id="XP_070058454.1">
    <property type="nucleotide sequence ID" value="XM_070202353.1"/>
</dbReference>
<feature type="compositionally biased region" description="Low complexity" evidence="9">
    <location>
        <begin position="124"/>
        <end position="137"/>
    </location>
</feature>
<evidence type="ECO:0000256" key="5">
    <source>
        <dbReference type="ARBA" id="ARBA00021797"/>
    </source>
</evidence>
<reference evidence="12" key="2">
    <citation type="submission" date="2024-02" db="EMBL/GenBank/DDBJ databases">
        <title>Comparative genomics of Cryptococcus and Kwoniella reveals pathogenesis evolution and contrasting modes of karyotype evolution via chromosome fusion or intercentromeric recombination.</title>
        <authorList>
            <person name="Coelho M.A."/>
            <person name="David-Palma M."/>
            <person name="Shea T."/>
            <person name="Bowers K."/>
            <person name="McGinley-Smith S."/>
            <person name="Mohammad A.W."/>
            <person name="Gnirke A."/>
            <person name="Yurkov A.M."/>
            <person name="Nowrousian M."/>
            <person name="Sun S."/>
            <person name="Cuomo C.A."/>
            <person name="Heitman J."/>
        </authorList>
    </citation>
    <scope>NUCLEOTIDE SEQUENCE</scope>
    <source>
        <strain evidence="12">CBS 10737</strain>
    </source>
</reference>
<proteinExistence type="inferred from homology"/>
<evidence type="ECO:0000256" key="8">
    <source>
        <dbReference type="ARBA" id="ARBA00023242"/>
    </source>
</evidence>
<dbReference type="GO" id="GO:0005634">
    <property type="term" value="C:nucleus"/>
    <property type="evidence" value="ECO:0007669"/>
    <property type="project" value="UniProtKB-SubCell"/>
</dbReference>
<dbReference type="AlphaFoldDB" id="A0AAJ8L0X6"/>
<dbReference type="GO" id="GO:0005737">
    <property type="term" value="C:cytoplasm"/>
    <property type="evidence" value="ECO:0007669"/>
    <property type="project" value="UniProtKB-SubCell"/>
</dbReference>
<dbReference type="CDD" id="cd06257">
    <property type="entry name" value="DnaJ"/>
    <property type="match status" value="1"/>
</dbReference>
<comment type="similarity">
    <text evidence="4">Belongs to the DPH4 family.</text>
</comment>
<dbReference type="Pfam" id="PF00226">
    <property type="entry name" value="DnaJ"/>
    <property type="match status" value="1"/>
</dbReference>
<dbReference type="PANTHER" id="PTHR21454:SF49">
    <property type="entry name" value="RE24848P"/>
    <property type="match status" value="1"/>
</dbReference>
<gene>
    <name evidence="12" type="ORF">I206_101246</name>
</gene>
<dbReference type="Pfam" id="PF05207">
    <property type="entry name" value="Zn_ribbon_CSL"/>
    <property type="match status" value="1"/>
</dbReference>